<dbReference type="AlphaFoldDB" id="A0A2J7ZZB3"/>
<evidence type="ECO:0000313" key="3">
    <source>
        <dbReference type="Proteomes" id="UP000236333"/>
    </source>
</evidence>
<dbReference type="EMBL" id="PGGS01000292">
    <property type="protein sequence ID" value="PNH05609.1"/>
    <property type="molecule type" value="Genomic_DNA"/>
</dbReference>
<name>A0A2J7ZZB3_9CHLO</name>
<dbReference type="OrthoDB" id="406844at2759"/>
<evidence type="ECO:0000313" key="2">
    <source>
        <dbReference type="EMBL" id="PNH05609.1"/>
    </source>
</evidence>
<sequence>PTPQLSHEGCGWVHSVGWAPGDQSLLYTSHDAALGCVRGPQADAPLRLPGLPLRCLAVVSERLAVGGGWEGGLSVFTRPSLKDPWALAATLGGGASGGGADAGGGPGSGGGGGGSGGGGGGGSGGGGGGGVVQQMAALRMGAAGPAPGPVAGGHSACITGLAVLPAAAGGRTAARGGGGPWHVASAGLDGRVLFWNLSAYLS</sequence>
<evidence type="ECO:0000256" key="1">
    <source>
        <dbReference type="SAM" id="MobiDB-lite"/>
    </source>
</evidence>
<dbReference type="Gene3D" id="2.130.10.10">
    <property type="entry name" value="YVTN repeat-like/Quinoprotein amine dehydrogenase"/>
    <property type="match status" value="1"/>
</dbReference>
<feature type="non-terminal residue" evidence="2">
    <location>
        <position position="1"/>
    </location>
</feature>
<keyword evidence="3" id="KW-1185">Reference proteome</keyword>
<comment type="caution">
    <text evidence="2">The sequence shown here is derived from an EMBL/GenBank/DDBJ whole genome shotgun (WGS) entry which is preliminary data.</text>
</comment>
<gene>
    <name evidence="2" type="ORF">TSOC_008086</name>
</gene>
<proteinExistence type="predicted"/>
<protein>
    <submittedName>
        <fullName evidence="2">Uncharacterized protein</fullName>
    </submittedName>
</protein>
<accession>A0A2J7ZZB3</accession>
<organism evidence="2 3">
    <name type="scientific">Tetrabaena socialis</name>
    <dbReference type="NCBI Taxonomy" id="47790"/>
    <lineage>
        <taxon>Eukaryota</taxon>
        <taxon>Viridiplantae</taxon>
        <taxon>Chlorophyta</taxon>
        <taxon>core chlorophytes</taxon>
        <taxon>Chlorophyceae</taxon>
        <taxon>CS clade</taxon>
        <taxon>Chlamydomonadales</taxon>
        <taxon>Tetrabaenaceae</taxon>
        <taxon>Tetrabaena</taxon>
    </lineage>
</organism>
<dbReference type="Proteomes" id="UP000236333">
    <property type="component" value="Unassembled WGS sequence"/>
</dbReference>
<reference evidence="2 3" key="1">
    <citation type="journal article" date="2017" name="Mol. Biol. Evol.">
        <title>The 4-celled Tetrabaena socialis nuclear genome reveals the essential components for genetic control of cell number at the origin of multicellularity in the volvocine lineage.</title>
        <authorList>
            <person name="Featherston J."/>
            <person name="Arakaki Y."/>
            <person name="Hanschen E.R."/>
            <person name="Ferris P.J."/>
            <person name="Michod R.E."/>
            <person name="Olson B.J.S.C."/>
            <person name="Nozaki H."/>
            <person name="Durand P.M."/>
        </authorList>
    </citation>
    <scope>NUCLEOTIDE SEQUENCE [LARGE SCALE GENOMIC DNA]</scope>
    <source>
        <strain evidence="2 3">NIES-571</strain>
    </source>
</reference>
<dbReference type="SUPFAM" id="SSF101908">
    <property type="entry name" value="Putative isomerase YbhE"/>
    <property type="match status" value="1"/>
</dbReference>
<feature type="region of interest" description="Disordered" evidence="1">
    <location>
        <begin position="99"/>
        <end position="128"/>
    </location>
</feature>
<dbReference type="InterPro" id="IPR015943">
    <property type="entry name" value="WD40/YVTN_repeat-like_dom_sf"/>
</dbReference>